<dbReference type="GO" id="GO:0016020">
    <property type="term" value="C:membrane"/>
    <property type="evidence" value="ECO:0007669"/>
    <property type="project" value="UniProtKB-SubCell"/>
</dbReference>
<dbReference type="RefSeq" id="XP_025495979.1">
    <property type="nucleotide sequence ID" value="XM_025634200.1"/>
</dbReference>
<dbReference type="Pfam" id="PF20684">
    <property type="entry name" value="Fung_rhodopsin"/>
    <property type="match status" value="1"/>
</dbReference>
<evidence type="ECO:0000313" key="9">
    <source>
        <dbReference type="EMBL" id="PYH85779.1"/>
    </source>
</evidence>
<reference evidence="9 10" key="1">
    <citation type="submission" date="2016-12" db="EMBL/GenBank/DDBJ databases">
        <title>The genomes of Aspergillus section Nigri reveals drivers in fungal speciation.</title>
        <authorList>
            <consortium name="DOE Joint Genome Institute"/>
            <person name="Vesth T.C."/>
            <person name="Nybo J."/>
            <person name="Theobald S."/>
            <person name="Brandl J."/>
            <person name="Frisvad J.C."/>
            <person name="Nielsen K.F."/>
            <person name="Lyhne E.K."/>
            <person name="Kogle M.E."/>
            <person name="Kuo A."/>
            <person name="Riley R."/>
            <person name="Clum A."/>
            <person name="Nolan M."/>
            <person name="Lipzen A."/>
            <person name="Salamov A."/>
            <person name="Henrissat B."/>
            <person name="Wiebenga A."/>
            <person name="De Vries R.P."/>
            <person name="Grigoriev I.V."/>
            <person name="Mortensen U.H."/>
            <person name="Andersen M.R."/>
            <person name="Baker S.E."/>
        </authorList>
    </citation>
    <scope>NUCLEOTIDE SEQUENCE [LARGE SCALE GENOMIC DNA]</scope>
    <source>
        <strain evidence="9 10">CBS 121591</strain>
    </source>
</reference>
<accession>A0A319CN08</accession>
<evidence type="ECO:0000256" key="5">
    <source>
        <dbReference type="ARBA" id="ARBA00038359"/>
    </source>
</evidence>
<dbReference type="STRING" id="1448315.A0A319CN08"/>
<dbReference type="PANTHER" id="PTHR33048">
    <property type="entry name" value="PTH11-LIKE INTEGRAL MEMBRANE PROTEIN (AFU_ORTHOLOGUE AFUA_5G11245)"/>
    <property type="match status" value="1"/>
</dbReference>
<name>A0A319CN08_9EURO</name>
<keyword evidence="3" id="KW-1133">Transmembrane helix</keyword>
<evidence type="ECO:0000256" key="3">
    <source>
        <dbReference type="ARBA" id="ARBA00022989"/>
    </source>
</evidence>
<dbReference type="InterPro" id="IPR049326">
    <property type="entry name" value="Rhodopsin_dom_fungi"/>
</dbReference>
<dbReference type="OrthoDB" id="5329176at2759"/>
<evidence type="ECO:0000259" key="8">
    <source>
        <dbReference type="Pfam" id="PF20684"/>
    </source>
</evidence>
<evidence type="ECO:0000256" key="2">
    <source>
        <dbReference type="ARBA" id="ARBA00022692"/>
    </source>
</evidence>
<dbReference type="VEuPathDB" id="FungiDB:BO82DRAFT_350596"/>
<keyword evidence="2" id="KW-0812">Transmembrane</keyword>
<evidence type="ECO:0000313" key="10">
    <source>
        <dbReference type="Proteomes" id="UP000248340"/>
    </source>
</evidence>
<feature type="chain" id="PRO_5016249696" description="Rhodopsin domain-containing protein" evidence="7">
    <location>
        <begin position="25"/>
        <end position="167"/>
    </location>
</feature>
<sequence length="167" mass="18265">MSSTNLTWLMGPVFIWSSIEPSVAVVCACMPHLAPLARLAHRTLASKFHSRRSTTESSERPRKLPSGSRQGVQKGHRFSQRGPTLDFGFERLKKTANDDEIGLTNSVTAGPNHMGKPLSIESVFEMNGRAQEIAVQSSFVQSSSLKSPLLRALSALKLVSPRVPLLK</sequence>
<keyword evidence="10" id="KW-1185">Reference proteome</keyword>
<gene>
    <name evidence="9" type="ORF">BO82DRAFT_350596</name>
</gene>
<keyword evidence="7" id="KW-0732">Signal</keyword>
<feature type="compositionally biased region" description="Basic and acidic residues" evidence="6">
    <location>
        <begin position="53"/>
        <end position="62"/>
    </location>
</feature>
<evidence type="ECO:0000256" key="6">
    <source>
        <dbReference type="SAM" id="MobiDB-lite"/>
    </source>
</evidence>
<dbReference type="InterPro" id="IPR052337">
    <property type="entry name" value="SAT4-like"/>
</dbReference>
<dbReference type="EMBL" id="KZ821678">
    <property type="protein sequence ID" value="PYH85779.1"/>
    <property type="molecule type" value="Genomic_DNA"/>
</dbReference>
<proteinExistence type="inferred from homology"/>
<evidence type="ECO:0000256" key="1">
    <source>
        <dbReference type="ARBA" id="ARBA00004141"/>
    </source>
</evidence>
<feature type="signal peptide" evidence="7">
    <location>
        <begin position="1"/>
        <end position="24"/>
    </location>
</feature>
<protein>
    <recommendedName>
        <fullName evidence="8">Rhodopsin domain-containing protein</fullName>
    </recommendedName>
</protein>
<dbReference type="AlphaFoldDB" id="A0A319CN08"/>
<dbReference type="Proteomes" id="UP000248340">
    <property type="component" value="Unassembled WGS sequence"/>
</dbReference>
<feature type="region of interest" description="Disordered" evidence="6">
    <location>
        <begin position="47"/>
        <end position="83"/>
    </location>
</feature>
<dbReference type="GeneID" id="37136941"/>
<evidence type="ECO:0000256" key="4">
    <source>
        <dbReference type="ARBA" id="ARBA00023136"/>
    </source>
</evidence>
<dbReference type="PANTHER" id="PTHR33048:SF47">
    <property type="entry name" value="INTEGRAL MEMBRANE PROTEIN-RELATED"/>
    <property type="match status" value="1"/>
</dbReference>
<comment type="similarity">
    <text evidence="5">Belongs to the SAT4 family.</text>
</comment>
<evidence type="ECO:0000256" key="7">
    <source>
        <dbReference type="SAM" id="SignalP"/>
    </source>
</evidence>
<keyword evidence="4" id="KW-0472">Membrane</keyword>
<organism evidence="9 10">
    <name type="scientific">Aspergillus uvarum CBS 121591</name>
    <dbReference type="NCBI Taxonomy" id="1448315"/>
    <lineage>
        <taxon>Eukaryota</taxon>
        <taxon>Fungi</taxon>
        <taxon>Dikarya</taxon>
        <taxon>Ascomycota</taxon>
        <taxon>Pezizomycotina</taxon>
        <taxon>Eurotiomycetes</taxon>
        <taxon>Eurotiomycetidae</taxon>
        <taxon>Eurotiales</taxon>
        <taxon>Aspergillaceae</taxon>
        <taxon>Aspergillus</taxon>
        <taxon>Aspergillus subgen. Circumdati</taxon>
    </lineage>
</organism>
<comment type="subcellular location">
    <subcellularLocation>
        <location evidence="1">Membrane</location>
        <topology evidence="1">Multi-pass membrane protein</topology>
    </subcellularLocation>
</comment>
<feature type="domain" description="Rhodopsin" evidence="8">
    <location>
        <begin position="3"/>
        <end position="38"/>
    </location>
</feature>